<reference evidence="1" key="1">
    <citation type="journal article" date="2015" name="Nature">
        <title>Complex archaea that bridge the gap between prokaryotes and eukaryotes.</title>
        <authorList>
            <person name="Spang A."/>
            <person name="Saw J.H."/>
            <person name="Jorgensen S.L."/>
            <person name="Zaremba-Niedzwiedzka K."/>
            <person name="Martijn J."/>
            <person name="Lind A.E."/>
            <person name="van Eijk R."/>
            <person name="Schleper C."/>
            <person name="Guy L."/>
            <person name="Ettema T.J."/>
        </authorList>
    </citation>
    <scope>NUCLEOTIDE SEQUENCE</scope>
</reference>
<dbReference type="AlphaFoldDB" id="A0A0F8ZPN9"/>
<sequence length="50" mass="5751">MKKLILLLLLVGCDLSPDEVRQQIEVCETSGGEPVRMMTLYGKVRRIECW</sequence>
<organism evidence="1">
    <name type="scientific">marine sediment metagenome</name>
    <dbReference type="NCBI Taxonomy" id="412755"/>
    <lineage>
        <taxon>unclassified sequences</taxon>
        <taxon>metagenomes</taxon>
        <taxon>ecological metagenomes</taxon>
    </lineage>
</organism>
<protein>
    <submittedName>
        <fullName evidence="1">Uncharacterized protein</fullName>
    </submittedName>
</protein>
<proteinExistence type="predicted"/>
<evidence type="ECO:0000313" key="1">
    <source>
        <dbReference type="EMBL" id="KKK95813.1"/>
    </source>
</evidence>
<gene>
    <name evidence="1" type="ORF">LCGC14_2669020</name>
</gene>
<accession>A0A0F8ZPN9</accession>
<comment type="caution">
    <text evidence="1">The sequence shown here is derived from an EMBL/GenBank/DDBJ whole genome shotgun (WGS) entry which is preliminary data.</text>
</comment>
<name>A0A0F8ZPN9_9ZZZZ</name>
<dbReference type="EMBL" id="LAZR01046744">
    <property type="protein sequence ID" value="KKK95813.1"/>
    <property type="molecule type" value="Genomic_DNA"/>
</dbReference>